<reference evidence="6 7" key="1">
    <citation type="submission" date="2018-09" db="EMBL/GenBank/DDBJ databases">
        <title>Marinorhizobium profundi gen. nov., sp. nov., isolated from a deep-sea sediment sample from the New Britain Trench and proposal of Marinorhizobiaceae fam. nov. in the order Rhizobiales of the class Alphaproteobacteria.</title>
        <authorList>
            <person name="Cao J."/>
        </authorList>
    </citation>
    <scope>NUCLEOTIDE SEQUENCE [LARGE SCALE GENOMIC DNA]</scope>
    <source>
        <strain evidence="6 7">WS11</strain>
    </source>
</reference>
<feature type="transmembrane region" description="Helical" evidence="5">
    <location>
        <begin position="56"/>
        <end position="74"/>
    </location>
</feature>
<evidence type="ECO:0000256" key="2">
    <source>
        <dbReference type="ARBA" id="ARBA00022692"/>
    </source>
</evidence>
<dbReference type="Gene3D" id="1.20.1550.10">
    <property type="entry name" value="DsbB-like"/>
    <property type="match status" value="1"/>
</dbReference>
<dbReference type="Pfam" id="PF02600">
    <property type="entry name" value="DsbB"/>
    <property type="match status" value="1"/>
</dbReference>
<dbReference type="InterPro" id="IPR023380">
    <property type="entry name" value="DsbB-like_sf"/>
</dbReference>
<organism evidence="6 7">
    <name type="scientific">Georhizobium profundi</name>
    <dbReference type="NCBI Taxonomy" id="2341112"/>
    <lineage>
        <taxon>Bacteria</taxon>
        <taxon>Pseudomonadati</taxon>
        <taxon>Pseudomonadota</taxon>
        <taxon>Alphaproteobacteria</taxon>
        <taxon>Hyphomicrobiales</taxon>
        <taxon>Rhizobiaceae</taxon>
        <taxon>Georhizobium</taxon>
    </lineage>
</organism>
<keyword evidence="4 5" id="KW-0472">Membrane</keyword>
<dbReference type="EMBL" id="CP032509">
    <property type="protein sequence ID" value="AZN73404.1"/>
    <property type="molecule type" value="Genomic_DNA"/>
</dbReference>
<keyword evidence="7" id="KW-1185">Reference proteome</keyword>
<protein>
    <submittedName>
        <fullName evidence="6">Disulfide bond formation protein B</fullName>
    </submittedName>
</protein>
<dbReference type="InterPro" id="IPR024199">
    <property type="entry name" value="Uncharacterised_DsbB"/>
</dbReference>
<sequence>MADRLSLDRPITRNRRPALAAALAIGMALVVGGALAFEHIGGYIPCALCLQQRTPYYVGIPVALLALLSAAMRWPAMVTRALFLIAAALMAYGAGLGAYHSGVEWGWWEGPAACGGGAVSTDAGSLLNDLNALRPPSCADAALRVLGLSFAGWNVIASVGLLAIALKGAFAPAQ</sequence>
<dbReference type="AlphaFoldDB" id="A0A3S9B977"/>
<dbReference type="KEGG" id="abaw:D5400_20835"/>
<evidence type="ECO:0000256" key="1">
    <source>
        <dbReference type="ARBA" id="ARBA00004141"/>
    </source>
</evidence>
<evidence type="ECO:0000256" key="3">
    <source>
        <dbReference type="ARBA" id="ARBA00022989"/>
    </source>
</evidence>
<evidence type="ECO:0000313" key="7">
    <source>
        <dbReference type="Proteomes" id="UP000268192"/>
    </source>
</evidence>
<feature type="transmembrane region" description="Helical" evidence="5">
    <location>
        <begin position="21"/>
        <end position="44"/>
    </location>
</feature>
<dbReference type="GO" id="GO:0016020">
    <property type="term" value="C:membrane"/>
    <property type="evidence" value="ECO:0007669"/>
    <property type="project" value="UniProtKB-SubCell"/>
</dbReference>
<dbReference type="OrthoDB" id="9808637at2"/>
<dbReference type="GO" id="GO:0006457">
    <property type="term" value="P:protein folding"/>
    <property type="evidence" value="ECO:0007669"/>
    <property type="project" value="InterPro"/>
</dbReference>
<dbReference type="PIRSF" id="PIRSF033913">
    <property type="entry name" value="S-S_format_DsbB"/>
    <property type="match status" value="1"/>
</dbReference>
<dbReference type="GO" id="GO:0015035">
    <property type="term" value="F:protein-disulfide reductase activity"/>
    <property type="evidence" value="ECO:0007669"/>
    <property type="project" value="InterPro"/>
</dbReference>
<dbReference type="Proteomes" id="UP000268192">
    <property type="component" value="Chromosome"/>
</dbReference>
<comment type="subcellular location">
    <subcellularLocation>
        <location evidence="1">Membrane</location>
        <topology evidence="1">Multi-pass membrane protein</topology>
    </subcellularLocation>
</comment>
<evidence type="ECO:0000256" key="4">
    <source>
        <dbReference type="ARBA" id="ARBA00023136"/>
    </source>
</evidence>
<gene>
    <name evidence="6" type="ORF">D5400_20835</name>
</gene>
<keyword evidence="3 5" id="KW-1133">Transmembrane helix</keyword>
<feature type="transmembrane region" description="Helical" evidence="5">
    <location>
        <begin position="81"/>
        <end position="99"/>
    </location>
</feature>
<feature type="transmembrane region" description="Helical" evidence="5">
    <location>
        <begin position="150"/>
        <end position="170"/>
    </location>
</feature>
<dbReference type="SUPFAM" id="SSF158442">
    <property type="entry name" value="DsbB-like"/>
    <property type="match status" value="1"/>
</dbReference>
<accession>A0A3S9B977</accession>
<proteinExistence type="predicted"/>
<dbReference type="InterPro" id="IPR003752">
    <property type="entry name" value="DiS_bond_form_DsbB/BdbC"/>
</dbReference>
<evidence type="ECO:0000313" key="6">
    <source>
        <dbReference type="EMBL" id="AZN73404.1"/>
    </source>
</evidence>
<name>A0A3S9B977_9HYPH</name>
<keyword evidence="2 5" id="KW-0812">Transmembrane</keyword>
<dbReference type="RefSeq" id="WP_126012313.1">
    <property type="nucleotide sequence ID" value="NZ_CP032509.1"/>
</dbReference>
<evidence type="ECO:0000256" key="5">
    <source>
        <dbReference type="SAM" id="Phobius"/>
    </source>
</evidence>